<keyword evidence="2" id="KW-0472">Membrane</keyword>
<feature type="non-terminal residue" evidence="3">
    <location>
        <position position="1"/>
    </location>
</feature>
<gene>
    <name evidence="3" type="ORF">CI238_06618</name>
</gene>
<dbReference type="Pfam" id="PF12273">
    <property type="entry name" value="RCR"/>
    <property type="match status" value="1"/>
</dbReference>
<reference evidence="3 4" key="1">
    <citation type="submission" date="2015-06" db="EMBL/GenBank/DDBJ databases">
        <title>Survival trade-offs in plant roots during colonization by closely related pathogenic and mutualistic fungi.</title>
        <authorList>
            <person name="Hacquard S."/>
            <person name="Kracher B."/>
            <person name="Hiruma K."/>
            <person name="Weinman A."/>
            <person name="Muench P."/>
            <person name="Garrido Oter R."/>
            <person name="Ver Loren van Themaat E."/>
            <person name="Dallerey J.-F."/>
            <person name="Damm U."/>
            <person name="Henrissat B."/>
            <person name="Lespinet O."/>
            <person name="Thon M."/>
            <person name="Kemen E."/>
            <person name="McHardy A.C."/>
            <person name="Schulze-Lefert P."/>
            <person name="O'Connell R.J."/>
        </authorList>
    </citation>
    <scope>NUCLEOTIDE SEQUENCE [LARGE SCALE GENOMIC DNA]</scope>
    <source>
        <strain evidence="3 4">MAFF 238704</strain>
    </source>
</reference>
<dbReference type="EMBL" id="LFIW01001465">
    <property type="protein sequence ID" value="KZL82293.1"/>
    <property type="molecule type" value="Genomic_DNA"/>
</dbReference>
<evidence type="ECO:0000256" key="1">
    <source>
        <dbReference type="SAM" id="MobiDB-lite"/>
    </source>
</evidence>
<name>A0A167C9A3_COLIC</name>
<dbReference type="InterPro" id="IPR020999">
    <property type="entry name" value="Chitin_synth_reg_RCR"/>
</dbReference>
<comment type="caution">
    <text evidence="3">The sequence shown here is derived from an EMBL/GenBank/DDBJ whole genome shotgun (WGS) entry which is preliminary data.</text>
</comment>
<feature type="region of interest" description="Disordered" evidence="1">
    <location>
        <begin position="129"/>
        <end position="202"/>
    </location>
</feature>
<feature type="compositionally biased region" description="Low complexity" evidence="1">
    <location>
        <begin position="150"/>
        <end position="159"/>
    </location>
</feature>
<evidence type="ECO:0000256" key="2">
    <source>
        <dbReference type="SAM" id="Phobius"/>
    </source>
</evidence>
<dbReference type="GO" id="GO:0016192">
    <property type="term" value="P:vesicle-mediated transport"/>
    <property type="evidence" value="ECO:0007669"/>
    <property type="project" value="TreeGrafter"/>
</dbReference>
<dbReference type="Proteomes" id="UP000076584">
    <property type="component" value="Unassembled WGS sequence"/>
</dbReference>
<feature type="compositionally biased region" description="Polar residues" evidence="1">
    <location>
        <begin position="178"/>
        <end position="188"/>
    </location>
</feature>
<sequence length="202" mass="22672">LTARIATFGLLSNTHLRTYRPPSNMAAFEFPQALDKRQQYGCPYGQVYRNGRCYERGAWYWWGRWVLAAVVVGIALLILILLGCMNARRRKRRGVQPFYGTGWMGGNNKHNQHQQATYAHHQQYNGQQQGYAGYPQQGADGSYPAPPPAYGQAQQNPQYTGTTFNPNDGYYGGHNEGIQLQQPQSSYQRDAYSPPAGPPPGK</sequence>
<keyword evidence="4" id="KW-1185">Reference proteome</keyword>
<dbReference type="PANTHER" id="PTHR28187">
    <property type="entry name" value="PROTEIN RCR1-RELATED"/>
    <property type="match status" value="1"/>
</dbReference>
<protein>
    <submittedName>
        <fullName evidence="3">Uncharacterized protein</fullName>
    </submittedName>
</protein>
<evidence type="ECO:0000313" key="3">
    <source>
        <dbReference type="EMBL" id="KZL82293.1"/>
    </source>
</evidence>
<keyword evidence="2" id="KW-1133">Transmembrane helix</keyword>
<feature type="transmembrane region" description="Helical" evidence="2">
    <location>
        <begin position="65"/>
        <end position="84"/>
    </location>
</feature>
<accession>A0A167C9A3</accession>
<dbReference type="AlphaFoldDB" id="A0A167C9A3"/>
<organism evidence="3 4">
    <name type="scientific">Colletotrichum incanum</name>
    <name type="common">Soybean anthracnose fungus</name>
    <dbReference type="NCBI Taxonomy" id="1573173"/>
    <lineage>
        <taxon>Eukaryota</taxon>
        <taxon>Fungi</taxon>
        <taxon>Dikarya</taxon>
        <taxon>Ascomycota</taxon>
        <taxon>Pezizomycotina</taxon>
        <taxon>Sordariomycetes</taxon>
        <taxon>Hypocreomycetidae</taxon>
        <taxon>Glomerellales</taxon>
        <taxon>Glomerellaceae</taxon>
        <taxon>Colletotrichum</taxon>
        <taxon>Colletotrichum spaethianum species complex</taxon>
    </lineage>
</organism>
<feature type="compositionally biased region" description="Low complexity" evidence="1">
    <location>
        <begin position="129"/>
        <end position="139"/>
    </location>
</feature>
<keyword evidence="2" id="KW-0812">Transmembrane</keyword>
<evidence type="ECO:0000313" key="4">
    <source>
        <dbReference type="Proteomes" id="UP000076584"/>
    </source>
</evidence>
<dbReference type="PANTHER" id="PTHR28187:SF1">
    <property type="entry name" value="PROTEIN RCR1-RELATED"/>
    <property type="match status" value="1"/>
</dbReference>
<proteinExistence type="predicted"/>